<dbReference type="AlphaFoldDB" id="A0A915EFA0"/>
<sequence length="864" mass="98926">MTKRTFHFECAEEEDEIQVGVKFQEKGPQQEPLPVDIQKEETSDLEEIVIYTDGSVIDRGFGKESGIGIFVNDGHPLNKSVQLLSSHGSTMTEILAIITALKDVKEWCDYKQERIIIKTDDKNLVTQLRSGSFGSLASEIHEIYTLARSFPNGVIFQHVQGHAGNPGNEQADTLARAAIGLPPCRLLGFIKRVKHPLSVLITPESPESPFMVGKKTDEGSLSTANEELTTSQANSAGSELSDTVSLTDTPKKYKKNDDTILKLIELVSKQPCLYNSNVQGNQFVAWREVVNQLAWIAKKVLVVCNTIKSLWKSKLEVFVKEYNRFAEHPQEDQHQSAICPYYNELDWIEPYLARKVADGEPANEESPKMVLTSQLRPSKVPTIAPSSHSQYKRRKRKMSYSSRIEDVESFFEKEITSQLRTLPQDVKIEAETNSENYVAGYRMDNSDLEWKLFRKSVFETITTYALHSVHVLLTTTITFYTKTQVCAWISCLVFVVKAGVWAPFSSSPNNYYREFNMYLYTSIQILNFCIYLAKQRNQGLVQINFRLTLDYLEYLLYPMYSTALIVLFEDFHQQYESLRNRIGAKTEKALPSVRCILCRALRLIFWFYFLELALHFCHVNAFFNSPFTMLKGLHNYEKASIAYIAGQFFHIKYVLIFGIPRLFASIDGFSPPGPPICISRVSKYSLMWRHFDQGLYQFLKNQVYIPLLGSSSNPQISTLALMIRRFLSMVCVFLFVLSWHGPSSTNYLSWVCLSALELCIERNRTTKHHEIDSDKYVGDSDAWYIWSVFFLSQAGVGSHIFFEVLVKGLFGVFVKPWEMKLGDPGFVMLHLLILGYCFNCVCIYLEHKYRKSETSSGTYLKKNE</sequence>
<comment type="similarity">
    <text evidence="5">Belongs to the membrane-bound acyltransferase family. HHAT subfamily.</text>
</comment>
<dbReference type="Pfam" id="PF10545">
    <property type="entry name" value="MADF_DNA_bdg"/>
    <property type="match status" value="1"/>
</dbReference>
<evidence type="ECO:0000313" key="11">
    <source>
        <dbReference type="WBParaSite" id="jg4710"/>
    </source>
</evidence>
<keyword evidence="10" id="KW-1185">Reference proteome</keyword>
<dbReference type="InterPro" id="IPR036397">
    <property type="entry name" value="RNaseH_sf"/>
</dbReference>
<evidence type="ECO:0000256" key="5">
    <source>
        <dbReference type="ARBA" id="ARBA00038268"/>
    </source>
</evidence>
<evidence type="ECO:0000256" key="3">
    <source>
        <dbReference type="ARBA" id="ARBA00022989"/>
    </source>
</evidence>
<feature type="transmembrane region" description="Helical" evidence="7">
    <location>
        <begin position="641"/>
        <end position="659"/>
    </location>
</feature>
<dbReference type="WBParaSite" id="jg4710">
    <property type="protein sequence ID" value="jg4710"/>
    <property type="gene ID" value="jg4710"/>
</dbReference>
<evidence type="ECO:0000259" key="9">
    <source>
        <dbReference type="PROSITE" id="PS51029"/>
    </source>
</evidence>
<keyword evidence="3 7" id="KW-1133">Transmembrane helix</keyword>
<feature type="transmembrane region" description="Helical" evidence="7">
    <location>
        <begin position="517"/>
        <end position="534"/>
    </location>
</feature>
<feature type="transmembrane region" description="Helical" evidence="7">
    <location>
        <begin position="603"/>
        <end position="621"/>
    </location>
</feature>
<feature type="transmembrane region" description="Helical" evidence="7">
    <location>
        <begin position="826"/>
        <end position="845"/>
    </location>
</feature>
<dbReference type="PANTHER" id="PTHR13285">
    <property type="entry name" value="ACYLTRANSFERASE"/>
    <property type="match status" value="1"/>
</dbReference>
<evidence type="ECO:0000256" key="7">
    <source>
        <dbReference type="SAM" id="Phobius"/>
    </source>
</evidence>
<dbReference type="Proteomes" id="UP000887574">
    <property type="component" value="Unplaced"/>
</dbReference>
<evidence type="ECO:0000259" key="8">
    <source>
        <dbReference type="PROSITE" id="PS50879"/>
    </source>
</evidence>
<dbReference type="PROSITE" id="PS51029">
    <property type="entry name" value="MADF"/>
    <property type="match status" value="1"/>
</dbReference>
<dbReference type="GO" id="GO:0016020">
    <property type="term" value="C:membrane"/>
    <property type="evidence" value="ECO:0007669"/>
    <property type="project" value="UniProtKB-SubCell"/>
</dbReference>
<evidence type="ECO:0000256" key="2">
    <source>
        <dbReference type="ARBA" id="ARBA00022692"/>
    </source>
</evidence>
<comment type="subcellular location">
    <subcellularLocation>
        <location evidence="1">Membrane</location>
        <topology evidence="1">Multi-pass membrane protein</topology>
    </subcellularLocation>
</comment>
<dbReference type="InterPro" id="IPR012337">
    <property type="entry name" value="RNaseH-like_sf"/>
</dbReference>
<feature type="domain" description="MADF" evidence="9">
    <location>
        <begin position="262"/>
        <end position="353"/>
    </location>
</feature>
<dbReference type="InterPro" id="IPR051085">
    <property type="entry name" value="MB_O-acyltransferase"/>
</dbReference>
<dbReference type="Pfam" id="PF00075">
    <property type="entry name" value="RNase_H"/>
    <property type="match status" value="1"/>
</dbReference>
<feature type="transmembrane region" description="Helical" evidence="7">
    <location>
        <begin position="487"/>
        <end position="505"/>
    </location>
</feature>
<evidence type="ECO:0000256" key="4">
    <source>
        <dbReference type="ARBA" id="ARBA00023136"/>
    </source>
</evidence>
<protein>
    <submittedName>
        <fullName evidence="11">RNase H type-1 domain-containing protein</fullName>
    </submittedName>
</protein>
<feature type="domain" description="RNase H type-1" evidence="8">
    <location>
        <begin position="44"/>
        <end position="180"/>
    </location>
</feature>
<dbReference type="PROSITE" id="PS50879">
    <property type="entry name" value="RNASE_H_1"/>
    <property type="match status" value="1"/>
</dbReference>
<dbReference type="GO" id="GO:0004523">
    <property type="term" value="F:RNA-DNA hybrid ribonuclease activity"/>
    <property type="evidence" value="ECO:0007669"/>
    <property type="project" value="InterPro"/>
</dbReference>
<evidence type="ECO:0000313" key="10">
    <source>
        <dbReference type="Proteomes" id="UP000887574"/>
    </source>
</evidence>
<dbReference type="SUPFAM" id="SSF53098">
    <property type="entry name" value="Ribonuclease H-like"/>
    <property type="match status" value="1"/>
</dbReference>
<dbReference type="InterPro" id="IPR006578">
    <property type="entry name" value="MADF-dom"/>
</dbReference>
<organism evidence="10 11">
    <name type="scientific">Ditylenchus dipsaci</name>
    <dbReference type="NCBI Taxonomy" id="166011"/>
    <lineage>
        <taxon>Eukaryota</taxon>
        <taxon>Metazoa</taxon>
        <taxon>Ecdysozoa</taxon>
        <taxon>Nematoda</taxon>
        <taxon>Chromadorea</taxon>
        <taxon>Rhabditida</taxon>
        <taxon>Tylenchina</taxon>
        <taxon>Tylenchomorpha</taxon>
        <taxon>Sphaerularioidea</taxon>
        <taxon>Anguinidae</taxon>
        <taxon>Anguininae</taxon>
        <taxon>Ditylenchus</taxon>
    </lineage>
</organism>
<keyword evidence="2 7" id="KW-0812">Transmembrane</keyword>
<dbReference type="InterPro" id="IPR002156">
    <property type="entry name" value="RNaseH_domain"/>
</dbReference>
<reference evidence="11" key="1">
    <citation type="submission" date="2022-11" db="UniProtKB">
        <authorList>
            <consortium name="WormBaseParasite"/>
        </authorList>
    </citation>
    <scope>IDENTIFICATION</scope>
</reference>
<proteinExistence type="inferred from homology"/>
<feature type="transmembrane region" description="Helical" evidence="7">
    <location>
        <begin position="783"/>
        <end position="806"/>
    </location>
</feature>
<name>A0A915EFA0_9BILA</name>
<feature type="region of interest" description="Disordered" evidence="6">
    <location>
        <begin position="211"/>
        <end position="244"/>
    </location>
</feature>
<feature type="compositionally biased region" description="Polar residues" evidence="6">
    <location>
        <begin position="219"/>
        <end position="244"/>
    </location>
</feature>
<dbReference type="InterPro" id="IPR004299">
    <property type="entry name" value="MBOAT_fam"/>
</dbReference>
<accession>A0A915EFA0</accession>
<dbReference type="GO" id="GO:0003676">
    <property type="term" value="F:nucleic acid binding"/>
    <property type="evidence" value="ECO:0007669"/>
    <property type="project" value="InterPro"/>
</dbReference>
<keyword evidence="4 7" id="KW-0472">Membrane</keyword>
<dbReference type="Pfam" id="PF03062">
    <property type="entry name" value="MBOAT"/>
    <property type="match status" value="1"/>
</dbReference>
<dbReference type="PANTHER" id="PTHR13285:SF18">
    <property type="entry name" value="PROTEIN-CYSTEINE N-PALMITOYLTRANSFERASE RASP"/>
    <property type="match status" value="1"/>
</dbReference>
<dbReference type="Gene3D" id="3.30.420.10">
    <property type="entry name" value="Ribonuclease H-like superfamily/Ribonuclease H"/>
    <property type="match status" value="1"/>
</dbReference>
<evidence type="ECO:0000256" key="1">
    <source>
        <dbReference type="ARBA" id="ARBA00004141"/>
    </source>
</evidence>
<evidence type="ECO:0000256" key="6">
    <source>
        <dbReference type="SAM" id="MobiDB-lite"/>
    </source>
</evidence>
<dbReference type="SMART" id="SM00595">
    <property type="entry name" value="MADF"/>
    <property type="match status" value="1"/>
</dbReference>
<dbReference type="GO" id="GO:0016409">
    <property type="term" value="F:palmitoyltransferase activity"/>
    <property type="evidence" value="ECO:0007669"/>
    <property type="project" value="TreeGrafter"/>
</dbReference>
<dbReference type="GO" id="GO:0005783">
    <property type="term" value="C:endoplasmic reticulum"/>
    <property type="evidence" value="ECO:0007669"/>
    <property type="project" value="TreeGrafter"/>
</dbReference>